<dbReference type="EMBL" id="CP035913">
    <property type="protein sequence ID" value="QBE61650.1"/>
    <property type="molecule type" value="Genomic_DNA"/>
</dbReference>
<dbReference type="GO" id="GO:0016705">
    <property type="term" value="F:oxidoreductase activity, acting on paired donors, with incorporation or reduction of molecular oxygen"/>
    <property type="evidence" value="ECO:0007669"/>
    <property type="project" value="InterPro"/>
</dbReference>
<dbReference type="KEGG" id="plue:EWM63_00385"/>
<comment type="cofactor">
    <cofactor evidence="1">
        <name>L-ascorbate</name>
        <dbReference type="ChEBI" id="CHEBI:38290"/>
    </cofactor>
</comment>
<evidence type="ECO:0000313" key="10">
    <source>
        <dbReference type="Proteomes" id="UP000290637"/>
    </source>
</evidence>
<evidence type="ECO:0000259" key="7">
    <source>
        <dbReference type="PROSITE" id="PS51352"/>
    </source>
</evidence>
<accession>A0A4P6KS30</accession>
<evidence type="ECO:0000256" key="5">
    <source>
        <dbReference type="ARBA" id="ARBA00023002"/>
    </source>
</evidence>
<keyword evidence="10" id="KW-1185">Reference proteome</keyword>
<name>A0A4P6KS30_9BURK</name>
<evidence type="ECO:0000256" key="1">
    <source>
        <dbReference type="ARBA" id="ARBA00001961"/>
    </source>
</evidence>
<dbReference type="InterPro" id="IPR036249">
    <property type="entry name" value="Thioredoxin-like_sf"/>
</dbReference>
<keyword evidence="5" id="KW-0560">Oxidoreductase</keyword>
<dbReference type="GO" id="GO:0005506">
    <property type="term" value="F:iron ion binding"/>
    <property type="evidence" value="ECO:0007669"/>
    <property type="project" value="InterPro"/>
</dbReference>
<dbReference type="InterPro" id="IPR005123">
    <property type="entry name" value="Oxoglu/Fe-dep_dioxygenase_dom"/>
</dbReference>
<dbReference type="InterPro" id="IPR013766">
    <property type="entry name" value="Thioredoxin_domain"/>
</dbReference>
<keyword evidence="3" id="KW-0847">Vitamin C</keyword>
<feature type="domain" description="Thioredoxin" evidence="7">
    <location>
        <begin position="6"/>
        <end position="156"/>
    </location>
</feature>
<organism evidence="9 10">
    <name type="scientific">Pseudoduganella lutea</name>
    <dbReference type="NCBI Taxonomy" id="321985"/>
    <lineage>
        <taxon>Bacteria</taxon>
        <taxon>Pseudomonadati</taxon>
        <taxon>Pseudomonadota</taxon>
        <taxon>Betaproteobacteria</taxon>
        <taxon>Burkholderiales</taxon>
        <taxon>Oxalobacteraceae</taxon>
        <taxon>Telluria group</taxon>
        <taxon>Pseudoduganella</taxon>
    </lineage>
</organism>
<evidence type="ECO:0000256" key="2">
    <source>
        <dbReference type="ARBA" id="ARBA00022723"/>
    </source>
</evidence>
<dbReference type="InterPro" id="IPR044862">
    <property type="entry name" value="Pro_4_hyd_alph_FE2OG_OXY"/>
</dbReference>
<dbReference type="Proteomes" id="UP000290637">
    <property type="component" value="Chromosome"/>
</dbReference>
<evidence type="ECO:0000256" key="4">
    <source>
        <dbReference type="ARBA" id="ARBA00022964"/>
    </source>
</evidence>
<evidence type="ECO:0000259" key="8">
    <source>
        <dbReference type="PROSITE" id="PS51471"/>
    </source>
</evidence>
<dbReference type="InterPro" id="IPR000866">
    <property type="entry name" value="AhpC/TSA"/>
</dbReference>
<dbReference type="PROSITE" id="PS51471">
    <property type="entry name" value="FE2OG_OXY"/>
    <property type="match status" value="1"/>
</dbReference>
<proteinExistence type="predicted"/>
<dbReference type="AlphaFoldDB" id="A0A4P6KS30"/>
<gene>
    <name evidence="9" type="ORF">EWM63_00385</name>
</gene>
<evidence type="ECO:0000256" key="6">
    <source>
        <dbReference type="ARBA" id="ARBA00023004"/>
    </source>
</evidence>
<protein>
    <submittedName>
        <fullName evidence="9">Redoxin domain-containing protein</fullName>
    </submittedName>
</protein>
<dbReference type="SMART" id="SM00702">
    <property type="entry name" value="P4Hc"/>
    <property type="match status" value="1"/>
</dbReference>
<evidence type="ECO:0000256" key="3">
    <source>
        <dbReference type="ARBA" id="ARBA00022896"/>
    </source>
</evidence>
<dbReference type="SUPFAM" id="SSF52833">
    <property type="entry name" value="Thioredoxin-like"/>
    <property type="match status" value="1"/>
</dbReference>
<keyword evidence="6" id="KW-0408">Iron</keyword>
<dbReference type="Pfam" id="PF13640">
    <property type="entry name" value="2OG-FeII_Oxy_3"/>
    <property type="match status" value="1"/>
</dbReference>
<dbReference type="Gene3D" id="2.60.120.620">
    <property type="entry name" value="q2cbj1_9rhob like domain"/>
    <property type="match status" value="1"/>
</dbReference>
<dbReference type="GO" id="GO:0016209">
    <property type="term" value="F:antioxidant activity"/>
    <property type="evidence" value="ECO:0007669"/>
    <property type="project" value="InterPro"/>
</dbReference>
<dbReference type="GO" id="GO:0031418">
    <property type="term" value="F:L-ascorbic acid binding"/>
    <property type="evidence" value="ECO:0007669"/>
    <property type="project" value="UniProtKB-KW"/>
</dbReference>
<dbReference type="OrthoDB" id="255432at2"/>
<keyword evidence="2" id="KW-0479">Metal-binding</keyword>
<dbReference type="GO" id="GO:0051213">
    <property type="term" value="F:dioxygenase activity"/>
    <property type="evidence" value="ECO:0007669"/>
    <property type="project" value="UniProtKB-KW"/>
</dbReference>
<dbReference type="PROSITE" id="PS51352">
    <property type="entry name" value="THIOREDOXIN_2"/>
    <property type="match status" value="1"/>
</dbReference>
<keyword evidence="4" id="KW-0223">Dioxygenase</keyword>
<dbReference type="Gene3D" id="3.40.30.10">
    <property type="entry name" value="Glutaredoxin"/>
    <property type="match status" value="1"/>
</dbReference>
<sequence length="369" mass="41186">MNDHAWLPGDPVPDFTARSSNAERFHFNTVAGRYVVLTFFGSAASETGRAVNDHVTQRRALFDDERVCWFGVSVDPRDESEGRVRQAQPGVRYFWDFDRAVSARYGALRRAADGEVRYAPFTLVLDPTLRVLACIPAASGTQHAQALERVLGNLPAPALHAGLAVPAPVLVVPRVFEPGFCRELVALYERHGGVESGFMREVDGRTVGVLESSFKRREDFVFDGVPELETLRAAVRARLTRRLLPEIRKAFQFDVTRIERYVVACYDGDRQGFFRAHRDNTTPGTAHRRFACTINLNADDYDGGDLRFPEFGPATWRAPTGGAVVFSCSLLHEATPVTRGRRFAFLPFLYDDAAAAIRQRNQHTLVPSS</sequence>
<feature type="domain" description="Fe2OG dioxygenase" evidence="8">
    <location>
        <begin position="252"/>
        <end position="352"/>
    </location>
</feature>
<evidence type="ECO:0000313" key="9">
    <source>
        <dbReference type="EMBL" id="QBE61650.1"/>
    </source>
</evidence>
<dbReference type="Pfam" id="PF00578">
    <property type="entry name" value="AhpC-TSA"/>
    <property type="match status" value="1"/>
</dbReference>
<dbReference type="InterPro" id="IPR006620">
    <property type="entry name" value="Pro_4_hyd_alph"/>
</dbReference>
<reference evidence="9 10" key="1">
    <citation type="submission" date="2019-02" db="EMBL/GenBank/DDBJ databases">
        <title>Draft Genome Sequences of Six Type Strains of the Genus Massilia.</title>
        <authorList>
            <person name="Miess H."/>
            <person name="Frediansyhah A."/>
            <person name="Gross H."/>
        </authorList>
    </citation>
    <scope>NUCLEOTIDE SEQUENCE [LARGE SCALE GENOMIC DNA]</scope>
    <source>
        <strain evidence="9 10">DSM 17473</strain>
    </source>
</reference>
<dbReference type="SUPFAM" id="SSF51197">
    <property type="entry name" value="Clavaminate synthase-like"/>
    <property type="match status" value="1"/>
</dbReference>